<sequence length="128" mass="13710">MGLHRLDHEGPADSVEERLDVEVDDPLDQLASVVGDGPLPSPPPAALLTVFTQVRDPRKRRGTRHRLPVLLILATCPVLAGARSFTAVAEWAADAGEAVWPALGVTLGVSTPPGPTVTTWLRLWLRSP</sequence>
<keyword evidence="4" id="KW-1185">Reference proteome</keyword>
<dbReference type="Pfam" id="PF13808">
    <property type="entry name" value="DDE_Tnp_1_assoc"/>
    <property type="match status" value="1"/>
</dbReference>
<feature type="transmembrane region" description="Helical" evidence="1">
    <location>
        <begin position="98"/>
        <end position="125"/>
    </location>
</feature>
<proteinExistence type="predicted"/>
<protein>
    <recommendedName>
        <fullName evidence="2">H repeat-associated protein N-terminal domain-containing protein</fullName>
    </recommendedName>
</protein>
<name>A0A1S1RJM5_9ACTN</name>
<organism evidence="3 4">
    <name type="scientific">Parafrankia colletiae</name>
    <dbReference type="NCBI Taxonomy" id="573497"/>
    <lineage>
        <taxon>Bacteria</taxon>
        <taxon>Bacillati</taxon>
        <taxon>Actinomycetota</taxon>
        <taxon>Actinomycetes</taxon>
        <taxon>Frankiales</taxon>
        <taxon>Frankiaceae</taxon>
        <taxon>Parafrankia</taxon>
    </lineage>
</organism>
<gene>
    <name evidence="3" type="ORF">CC117_00940</name>
</gene>
<keyword evidence="1" id="KW-0812">Transmembrane</keyword>
<feature type="domain" description="H repeat-associated protein N-terminal" evidence="2">
    <location>
        <begin position="49"/>
        <end position="105"/>
    </location>
</feature>
<accession>A0A1S1RJM5</accession>
<keyword evidence="1" id="KW-1133">Transmembrane helix</keyword>
<keyword evidence="1" id="KW-0472">Membrane</keyword>
<dbReference type="InterPro" id="IPR032806">
    <property type="entry name" value="YbfD_N"/>
</dbReference>
<dbReference type="Proteomes" id="UP000179627">
    <property type="component" value="Unassembled WGS sequence"/>
</dbReference>
<dbReference type="EMBL" id="MBLM01000002">
    <property type="protein sequence ID" value="OHV46247.1"/>
    <property type="molecule type" value="Genomic_DNA"/>
</dbReference>
<evidence type="ECO:0000259" key="2">
    <source>
        <dbReference type="Pfam" id="PF13808"/>
    </source>
</evidence>
<evidence type="ECO:0000313" key="3">
    <source>
        <dbReference type="EMBL" id="OHV46247.1"/>
    </source>
</evidence>
<evidence type="ECO:0000313" key="4">
    <source>
        <dbReference type="Proteomes" id="UP000179627"/>
    </source>
</evidence>
<evidence type="ECO:0000256" key="1">
    <source>
        <dbReference type="SAM" id="Phobius"/>
    </source>
</evidence>
<feature type="transmembrane region" description="Helical" evidence="1">
    <location>
        <begin position="67"/>
        <end position="86"/>
    </location>
</feature>
<comment type="caution">
    <text evidence="3">The sequence shown here is derived from an EMBL/GenBank/DDBJ whole genome shotgun (WGS) entry which is preliminary data.</text>
</comment>
<dbReference type="AlphaFoldDB" id="A0A1S1RJM5"/>
<reference evidence="4" key="1">
    <citation type="submission" date="2016-07" db="EMBL/GenBank/DDBJ databases">
        <title>Sequence Frankia sp. strain CcI1.17.</title>
        <authorList>
            <person name="Ghodhbane-Gtari F."/>
            <person name="Swanson E."/>
            <person name="Gueddou A."/>
            <person name="Morris K."/>
            <person name="Hezbri K."/>
            <person name="Ktari A."/>
            <person name="Nouioui I."/>
            <person name="Abebe-Akele F."/>
            <person name="Simpson S."/>
            <person name="Thomas K."/>
            <person name="Gtari M."/>
            <person name="Tisa L.S."/>
            <person name="Hurst S."/>
        </authorList>
    </citation>
    <scope>NUCLEOTIDE SEQUENCE [LARGE SCALE GENOMIC DNA]</scope>
    <source>
        <strain evidence="4">Cc1.17</strain>
    </source>
</reference>